<dbReference type="Pfam" id="PF07691">
    <property type="entry name" value="PA14"/>
    <property type="match status" value="1"/>
</dbReference>
<dbReference type="EMBL" id="BQKE01000005">
    <property type="protein sequence ID" value="GJM64358.1"/>
    <property type="molecule type" value="Genomic_DNA"/>
</dbReference>
<dbReference type="InterPro" id="IPR017853">
    <property type="entry name" value="GH"/>
</dbReference>
<dbReference type="SMART" id="SM00758">
    <property type="entry name" value="PA14"/>
    <property type="match status" value="1"/>
</dbReference>
<dbReference type="PRINTS" id="PR00133">
    <property type="entry name" value="GLHYDRLASE3"/>
</dbReference>
<proteinExistence type="inferred from homology"/>
<gene>
    <name evidence="4" type="ORF">PEDI_49100</name>
</gene>
<keyword evidence="5" id="KW-1185">Reference proteome</keyword>
<evidence type="ECO:0000259" key="3">
    <source>
        <dbReference type="PROSITE" id="PS51820"/>
    </source>
</evidence>
<dbReference type="Pfam" id="PF01915">
    <property type="entry name" value="Glyco_hydro_3_C"/>
    <property type="match status" value="1"/>
</dbReference>
<dbReference type="PANTHER" id="PTHR42715">
    <property type="entry name" value="BETA-GLUCOSIDASE"/>
    <property type="match status" value="1"/>
</dbReference>
<accession>A0AAN4W2X8</accession>
<organism evidence="4 5">
    <name type="scientific">Persicobacter diffluens</name>
    <dbReference type="NCBI Taxonomy" id="981"/>
    <lineage>
        <taxon>Bacteria</taxon>
        <taxon>Pseudomonadati</taxon>
        <taxon>Bacteroidota</taxon>
        <taxon>Cytophagia</taxon>
        <taxon>Cytophagales</taxon>
        <taxon>Persicobacteraceae</taxon>
        <taxon>Persicobacter</taxon>
    </lineage>
</organism>
<comment type="caution">
    <text evidence="4">The sequence shown here is derived from an EMBL/GenBank/DDBJ whole genome shotgun (WGS) entry which is preliminary data.</text>
</comment>
<dbReference type="AlphaFoldDB" id="A0AAN4W2X8"/>
<evidence type="ECO:0000313" key="4">
    <source>
        <dbReference type="EMBL" id="GJM64358.1"/>
    </source>
</evidence>
<dbReference type="FunFam" id="2.60.40.10:FF:000495">
    <property type="entry name" value="Periplasmic beta-glucosidase"/>
    <property type="match status" value="1"/>
</dbReference>
<dbReference type="Gene3D" id="2.60.40.10">
    <property type="entry name" value="Immunoglobulins"/>
    <property type="match status" value="1"/>
</dbReference>
<dbReference type="InterPro" id="IPR011658">
    <property type="entry name" value="PA14_dom"/>
</dbReference>
<reference evidence="4 5" key="1">
    <citation type="submission" date="2021-12" db="EMBL/GenBank/DDBJ databases">
        <title>Genome sequencing of bacteria with rrn-lacking chromosome and rrn-plasmid.</title>
        <authorList>
            <person name="Anda M."/>
            <person name="Iwasaki W."/>
        </authorList>
    </citation>
    <scope>NUCLEOTIDE SEQUENCE [LARGE SCALE GENOMIC DNA]</scope>
    <source>
        <strain evidence="4 5">NBRC 15940</strain>
    </source>
</reference>
<dbReference type="InterPro" id="IPR001764">
    <property type="entry name" value="Glyco_hydro_3_N"/>
</dbReference>
<dbReference type="Pfam" id="PF14310">
    <property type="entry name" value="Fn3-like"/>
    <property type="match status" value="1"/>
</dbReference>
<dbReference type="InterPro" id="IPR002772">
    <property type="entry name" value="Glyco_hydro_3_C"/>
</dbReference>
<dbReference type="SUPFAM" id="SSF51445">
    <property type="entry name" value="(Trans)glycosidases"/>
    <property type="match status" value="1"/>
</dbReference>
<evidence type="ECO:0000256" key="1">
    <source>
        <dbReference type="ARBA" id="ARBA00005336"/>
    </source>
</evidence>
<sequence length="857" mass="95603">MAGGLLLLSACNKVSNHSEPDKTYLEPQLTIEKRVEHLLSQMTLEEKLSQFQSGVNMVEDGGYGVGGFGFMSKHYGPAQSAEEYNRYQKSQIENTRLGIPALRSAEGIFAYMGNGSTSFPVPLGIAASFDTELSEKVANTLAREIKPRGCRIVLGPVVNLTRDPRWGRTNETYGEDPFLSGQMGGAFVRGMKSEGMMTMMKHFVANMGLDGQFTGPVSFSERLLREQYFPAFQACVDEGVSSVMMAYNTLDGIPCATNRWLMEDILRKEWGFEGTISTDGGSAQFIFDELGLYEDSVQFAADMMNAGIDKSSPPAFFGEPLRKALEQGLVSQERLDQSVARLLKRKFEYGLFDDPYADAELAEKQNNSPEHRALSLEAAKKSMVLLKNNQQSLPWSKDIKEIAVLGPMSDWLLIGHYGGYGREEVTVLDGIRQCLPNANIRHHNGVEMQYFALPAISPKHFNGKIKGAYFDNESLHGEPKFIREESQIAYDWGAGAPEGLPHDQFSVRWTGQIKAPKTGEFTLGVTADDGIRLYLNNELVIDGWEGGSRRLFEHKRWFKKGEIVDFKLEYMEQEFNAYAQLGWDLDLTQNLPVALKEAQQAEAIVAVMGSFENENADRAKLELPMEQVQMIRALAKLEKPLVVVLQSPTVIAMEEWIDEVDAVLMAWYPGCEGGNAVAQTLFGDYNPAGKLPLTFPKTTGQVPLNYNRTPKGKAAIRFLGDYNEPLFPFGHGLSYSTFEFSNLVIKNKQISQGEDFHCQLKITNTSARDGEEVVQLYVHDRLASVAQPIKKLVAFERVSVASGQSKLIDFKISAEQLKIWNHEMNFVAEPGHFDLFIGASSEDIRIRESFELVEKGA</sequence>
<evidence type="ECO:0000256" key="2">
    <source>
        <dbReference type="ARBA" id="ARBA00022801"/>
    </source>
</evidence>
<dbReference type="Proteomes" id="UP001310022">
    <property type="component" value="Unassembled WGS sequence"/>
</dbReference>
<dbReference type="InterPro" id="IPR013783">
    <property type="entry name" value="Ig-like_fold"/>
</dbReference>
<dbReference type="Pfam" id="PF00933">
    <property type="entry name" value="Glyco_hydro_3"/>
    <property type="match status" value="1"/>
</dbReference>
<dbReference type="PANTHER" id="PTHR42715:SF10">
    <property type="entry name" value="BETA-GLUCOSIDASE"/>
    <property type="match status" value="1"/>
</dbReference>
<dbReference type="InterPro" id="IPR050288">
    <property type="entry name" value="Cellulose_deg_GH3"/>
</dbReference>
<dbReference type="InterPro" id="IPR026891">
    <property type="entry name" value="Fn3-like"/>
</dbReference>
<dbReference type="InterPro" id="IPR036881">
    <property type="entry name" value="Glyco_hydro_3_C_sf"/>
</dbReference>
<dbReference type="SMART" id="SM01217">
    <property type="entry name" value="Fn3_like"/>
    <property type="match status" value="1"/>
</dbReference>
<dbReference type="GO" id="GO:0005975">
    <property type="term" value="P:carbohydrate metabolic process"/>
    <property type="evidence" value="ECO:0007669"/>
    <property type="project" value="InterPro"/>
</dbReference>
<comment type="similarity">
    <text evidence="1">Belongs to the glycosyl hydrolase 3 family.</text>
</comment>
<name>A0AAN4W2X8_9BACT</name>
<dbReference type="GO" id="GO:0008422">
    <property type="term" value="F:beta-glucosidase activity"/>
    <property type="evidence" value="ECO:0007669"/>
    <property type="project" value="UniProtKB-ARBA"/>
</dbReference>
<feature type="domain" description="PA14" evidence="3">
    <location>
        <begin position="460"/>
        <end position="599"/>
    </location>
</feature>
<dbReference type="PROSITE" id="PS51820">
    <property type="entry name" value="PA14"/>
    <property type="match status" value="1"/>
</dbReference>
<dbReference type="InterPro" id="IPR036962">
    <property type="entry name" value="Glyco_hydro_3_N_sf"/>
</dbReference>
<evidence type="ECO:0000313" key="5">
    <source>
        <dbReference type="Proteomes" id="UP001310022"/>
    </source>
</evidence>
<dbReference type="SUPFAM" id="SSF52279">
    <property type="entry name" value="Beta-D-glucan exohydrolase, C-terminal domain"/>
    <property type="match status" value="1"/>
</dbReference>
<protein>
    <submittedName>
        <fullName evidence="4">Beta-glucosidase</fullName>
    </submittedName>
</protein>
<keyword evidence="2" id="KW-0378">Hydrolase</keyword>
<dbReference type="InterPro" id="IPR037524">
    <property type="entry name" value="PA14/GLEYA"/>
</dbReference>
<dbReference type="Gene3D" id="3.20.20.300">
    <property type="entry name" value="Glycoside hydrolase, family 3, N-terminal domain"/>
    <property type="match status" value="1"/>
</dbReference>
<dbReference type="Gene3D" id="3.40.50.1700">
    <property type="entry name" value="Glycoside hydrolase family 3 C-terminal domain"/>
    <property type="match status" value="2"/>
</dbReference>